<evidence type="ECO:0000256" key="2">
    <source>
        <dbReference type="SAM" id="Phobius"/>
    </source>
</evidence>
<feature type="region of interest" description="Disordered" evidence="1">
    <location>
        <begin position="68"/>
        <end position="91"/>
    </location>
</feature>
<name>A0A6A6DG78_9PEZI</name>
<evidence type="ECO:0000313" key="3">
    <source>
        <dbReference type="EMBL" id="KAF2178511.1"/>
    </source>
</evidence>
<keyword evidence="2" id="KW-1133">Transmembrane helix</keyword>
<feature type="transmembrane region" description="Helical" evidence="2">
    <location>
        <begin position="113"/>
        <end position="133"/>
    </location>
</feature>
<gene>
    <name evidence="3" type="ORF">K469DRAFT_328179</name>
</gene>
<sequence length="191" mass="21451">MRSLDCSTVRLNEVYFVLPGSNQHVPRVRVLNNEAVACVTSRMLAIQQISDRSHWQVVTVASSSLVGTQKGDSDTYSSVPSGSQRKAGPSPSLRDIVQRFRLPRVWTMAMRHCLNLAAVLCWSSVWFVVSAHVDLRLQIAKRLSLQTSLPKLYPFTSHHVCTDLRLMTCLLTNQRESAMKSYLGARRSLAH</sequence>
<proteinExistence type="predicted"/>
<feature type="compositionally biased region" description="Polar residues" evidence="1">
    <location>
        <begin position="74"/>
        <end position="84"/>
    </location>
</feature>
<keyword evidence="2" id="KW-0812">Transmembrane</keyword>
<dbReference type="EMBL" id="ML994674">
    <property type="protein sequence ID" value="KAF2178511.1"/>
    <property type="molecule type" value="Genomic_DNA"/>
</dbReference>
<dbReference type="AlphaFoldDB" id="A0A6A6DG78"/>
<accession>A0A6A6DG78</accession>
<evidence type="ECO:0000313" key="4">
    <source>
        <dbReference type="Proteomes" id="UP000800200"/>
    </source>
</evidence>
<dbReference type="Proteomes" id="UP000800200">
    <property type="component" value="Unassembled WGS sequence"/>
</dbReference>
<reference evidence="3" key="1">
    <citation type="journal article" date="2020" name="Stud. Mycol.">
        <title>101 Dothideomycetes genomes: a test case for predicting lifestyles and emergence of pathogens.</title>
        <authorList>
            <person name="Haridas S."/>
            <person name="Albert R."/>
            <person name="Binder M."/>
            <person name="Bloem J."/>
            <person name="Labutti K."/>
            <person name="Salamov A."/>
            <person name="Andreopoulos B."/>
            <person name="Baker S."/>
            <person name="Barry K."/>
            <person name="Bills G."/>
            <person name="Bluhm B."/>
            <person name="Cannon C."/>
            <person name="Castanera R."/>
            <person name="Culley D."/>
            <person name="Daum C."/>
            <person name="Ezra D."/>
            <person name="Gonzalez J."/>
            <person name="Henrissat B."/>
            <person name="Kuo A."/>
            <person name="Liang C."/>
            <person name="Lipzen A."/>
            <person name="Lutzoni F."/>
            <person name="Magnuson J."/>
            <person name="Mondo S."/>
            <person name="Nolan M."/>
            <person name="Ohm R."/>
            <person name="Pangilinan J."/>
            <person name="Park H.-J."/>
            <person name="Ramirez L."/>
            <person name="Alfaro M."/>
            <person name="Sun H."/>
            <person name="Tritt A."/>
            <person name="Yoshinaga Y."/>
            <person name="Zwiers L.-H."/>
            <person name="Turgeon B."/>
            <person name="Goodwin S."/>
            <person name="Spatafora J."/>
            <person name="Crous P."/>
            <person name="Grigoriev I."/>
        </authorList>
    </citation>
    <scope>NUCLEOTIDE SEQUENCE</scope>
    <source>
        <strain evidence="3">CBS 207.26</strain>
    </source>
</reference>
<organism evidence="3 4">
    <name type="scientific">Zopfia rhizophila CBS 207.26</name>
    <dbReference type="NCBI Taxonomy" id="1314779"/>
    <lineage>
        <taxon>Eukaryota</taxon>
        <taxon>Fungi</taxon>
        <taxon>Dikarya</taxon>
        <taxon>Ascomycota</taxon>
        <taxon>Pezizomycotina</taxon>
        <taxon>Dothideomycetes</taxon>
        <taxon>Dothideomycetes incertae sedis</taxon>
        <taxon>Zopfiaceae</taxon>
        <taxon>Zopfia</taxon>
    </lineage>
</organism>
<keyword evidence="4" id="KW-1185">Reference proteome</keyword>
<keyword evidence="2" id="KW-0472">Membrane</keyword>
<evidence type="ECO:0000256" key="1">
    <source>
        <dbReference type="SAM" id="MobiDB-lite"/>
    </source>
</evidence>
<protein>
    <submittedName>
        <fullName evidence="3">Uncharacterized protein</fullName>
    </submittedName>
</protein>